<feature type="compositionally biased region" description="Basic and acidic residues" evidence="1">
    <location>
        <begin position="190"/>
        <end position="206"/>
    </location>
</feature>
<evidence type="ECO:0000256" key="1">
    <source>
        <dbReference type="SAM" id="MobiDB-lite"/>
    </source>
</evidence>
<feature type="compositionally biased region" description="Basic and acidic residues" evidence="1">
    <location>
        <begin position="56"/>
        <end position="72"/>
    </location>
</feature>
<feature type="region of interest" description="Disordered" evidence="1">
    <location>
        <begin position="1"/>
        <end position="78"/>
    </location>
</feature>
<feature type="compositionally biased region" description="Basic residues" evidence="1">
    <location>
        <begin position="107"/>
        <end position="118"/>
    </location>
</feature>
<feature type="region of interest" description="Disordered" evidence="1">
    <location>
        <begin position="92"/>
        <end position="251"/>
    </location>
</feature>
<organism evidence="2">
    <name type="scientific">uncultured Rubrobacteraceae bacterium</name>
    <dbReference type="NCBI Taxonomy" id="349277"/>
    <lineage>
        <taxon>Bacteria</taxon>
        <taxon>Bacillati</taxon>
        <taxon>Actinomycetota</taxon>
        <taxon>Rubrobacteria</taxon>
        <taxon>Rubrobacterales</taxon>
        <taxon>Rubrobacteraceae</taxon>
        <taxon>environmental samples</taxon>
    </lineage>
</organism>
<dbReference type="EMBL" id="CADCVH010000102">
    <property type="protein sequence ID" value="CAA9469479.1"/>
    <property type="molecule type" value="Genomic_DNA"/>
</dbReference>
<sequence length="282" mass="30790">GASGATARGDQRPRRGGRPARAALGGRRGPVRLRGQRGGVRDHRPPGDVGGARVGWQDREPRRRHAEHRDAAARGFAARRAGRRAFGVRCLESRAGGDGPGRQGFGRPRRRAPRLLRGQRRDPRASGLYRGAVRLRGGGQLRGRDGGERHGLPAARRQDTGRGGGPGRDLRRPLPAPRGLQGNVSGRSEVAPDGRHRAVLDDARGPRRDRRPGPRPRRGGRLPARGRLPVRPEGDPRTRRGARDPPTSAPRVVHARCHGRGLRALRRLHVPRRPPPAHRLVL</sequence>
<evidence type="ECO:0000313" key="2">
    <source>
        <dbReference type="EMBL" id="CAA9469479.1"/>
    </source>
</evidence>
<protein>
    <submittedName>
        <fullName evidence="2">Uncharacterized protein</fullName>
    </submittedName>
</protein>
<feature type="non-terminal residue" evidence="2">
    <location>
        <position position="1"/>
    </location>
</feature>
<reference evidence="2" key="1">
    <citation type="submission" date="2020-02" db="EMBL/GenBank/DDBJ databases">
        <authorList>
            <person name="Meier V. D."/>
        </authorList>
    </citation>
    <scope>NUCLEOTIDE SEQUENCE</scope>
    <source>
        <strain evidence="2">AVDCRST_MAG02</strain>
    </source>
</reference>
<feature type="compositionally biased region" description="Basic and acidic residues" evidence="1">
    <location>
        <begin position="230"/>
        <end position="243"/>
    </location>
</feature>
<accession>A0A6J4RJN7</accession>
<feature type="compositionally biased region" description="Basic and acidic residues" evidence="1">
    <location>
        <begin position="142"/>
        <end position="160"/>
    </location>
</feature>
<feature type="non-terminal residue" evidence="2">
    <location>
        <position position="282"/>
    </location>
</feature>
<gene>
    <name evidence="2" type="ORF">AVDCRST_MAG02-3945</name>
</gene>
<proteinExistence type="predicted"/>
<dbReference type="AlphaFoldDB" id="A0A6J4RJN7"/>
<feature type="compositionally biased region" description="Basic residues" evidence="1">
    <location>
        <begin position="207"/>
        <end position="220"/>
    </location>
</feature>
<name>A0A6J4RJN7_9ACTN</name>